<dbReference type="PANTHER" id="PTHR43174">
    <property type="entry name" value="UDP-N-ACETYLGLUCOSAMINE 2-EPIMERASE"/>
    <property type="match status" value="1"/>
</dbReference>
<proteinExistence type="predicted"/>
<dbReference type="GO" id="GO:0006047">
    <property type="term" value="P:UDP-N-acetylglucosamine metabolic process"/>
    <property type="evidence" value="ECO:0007669"/>
    <property type="project" value="InterPro"/>
</dbReference>
<dbReference type="InterPro" id="IPR020004">
    <property type="entry name" value="UDP-GlcNAc_Epase"/>
</dbReference>
<dbReference type="GO" id="GO:0004553">
    <property type="term" value="F:hydrolase activity, hydrolyzing O-glycosyl compounds"/>
    <property type="evidence" value="ECO:0007669"/>
    <property type="project" value="InterPro"/>
</dbReference>
<dbReference type="PANTHER" id="PTHR43174:SF3">
    <property type="entry name" value="UDP-N-ACETYLGLUCOSAMINE 2-EPIMERASE"/>
    <property type="match status" value="1"/>
</dbReference>
<reference evidence="2" key="1">
    <citation type="submission" date="2018-06" db="EMBL/GenBank/DDBJ databases">
        <authorList>
            <person name="Zhirakovskaya E."/>
        </authorList>
    </citation>
    <scope>NUCLEOTIDE SEQUENCE</scope>
</reference>
<dbReference type="EC" id="5.1.3.14" evidence="2"/>
<sequence>MKNDGLLAACNGRIKIFALTGIRSEYDLLYPLLGALQTDDAFDVGVIVAGAHPTPLHDYSIRHIRDDGFRIVDVIENLLFSDSCASKAKSAGLLLQGLSQTLARETPDLLVVLGDREESVTGALAGSYMSIPVVHLAGGDHTHPAGGNVDEEVRHATSKLSHIHLTMAEEHSERVKRLGEESWRVHTVGSGGIDRLRNNPGISREQLAEVVGEHVLGDYLLVIHHPVSSAIEQASDEMQRVLEQCLATGLPVFVGAPNSDPGSQSIREMINHFANYSRLHTYCNLPRDAFTAILRYARCLAGNSSLGLHEAGYLGLPTVNVGERQKGRLSGGNVQFVPAEPAAIQAALERALNDKDYRQQIDCGSSPYGDGHMTERTVQILKDLPDRQQLLAKKLTF</sequence>
<accession>A0A3B1AGF5</accession>
<dbReference type="InterPro" id="IPR029767">
    <property type="entry name" value="WecB-like"/>
</dbReference>
<gene>
    <name evidence="2" type="ORF">MNBD_GAMMA19-990</name>
</gene>
<dbReference type="InterPro" id="IPR003331">
    <property type="entry name" value="UDP_GlcNAc_Epimerase_2_dom"/>
</dbReference>
<organism evidence="2">
    <name type="scientific">hydrothermal vent metagenome</name>
    <dbReference type="NCBI Taxonomy" id="652676"/>
    <lineage>
        <taxon>unclassified sequences</taxon>
        <taxon>metagenomes</taxon>
        <taxon>ecological metagenomes</taxon>
    </lineage>
</organism>
<protein>
    <submittedName>
        <fullName evidence="2">UDP-N-acetylglucosamine 2-epimerase</fullName>
        <ecNumber evidence="2">5.1.3.14</ecNumber>
    </submittedName>
</protein>
<dbReference type="GO" id="GO:0008761">
    <property type="term" value="F:UDP-N-acetylglucosamine 2-epimerase activity"/>
    <property type="evidence" value="ECO:0007669"/>
    <property type="project" value="UniProtKB-EC"/>
</dbReference>
<evidence type="ECO:0000313" key="2">
    <source>
        <dbReference type="EMBL" id="VAW98567.1"/>
    </source>
</evidence>
<dbReference type="Pfam" id="PF02350">
    <property type="entry name" value="Epimerase_2"/>
    <property type="match status" value="1"/>
</dbReference>
<keyword evidence="2" id="KW-0413">Isomerase</keyword>
<dbReference type="SUPFAM" id="SSF53756">
    <property type="entry name" value="UDP-Glycosyltransferase/glycogen phosphorylase"/>
    <property type="match status" value="1"/>
</dbReference>
<dbReference type="EMBL" id="UOFV01000145">
    <property type="protein sequence ID" value="VAW98567.1"/>
    <property type="molecule type" value="Genomic_DNA"/>
</dbReference>
<dbReference type="NCBIfam" id="TIGR03568">
    <property type="entry name" value="NeuC_NnaA"/>
    <property type="match status" value="1"/>
</dbReference>
<evidence type="ECO:0000259" key="1">
    <source>
        <dbReference type="Pfam" id="PF02350"/>
    </source>
</evidence>
<dbReference type="Gene3D" id="3.40.50.2000">
    <property type="entry name" value="Glycogen Phosphorylase B"/>
    <property type="match status" value="2"/>
</dbReference>
<dbReference type="AlphaFoldDB" id="A0A3B1AGF5"/>
<feature type="domain" description="UDP-N-acetylglucosamine 2-epimerase" evidence="1">
    <location>
        <begin position="35"/>
        <end position="382"/>
    </location>
</feature>
<name>A0A3B1AGF5_9ZZZZ</name>